<dbReference type="AlphaFoldDB" id="A0A8J3JPN3"/>
<reference evidence="3 4" key="1">
    <citation type="submission" date="2021-01" db="EMBL/GenBank/DDBJ databases">
        <title>Whole genome shotgun sequence of Catellatospora chokoriensis NBRC 107358.</title>
        <authorList>
            <person name="Komaki H."/>
            <person name="Tamura T."/>
        </authorList>
    </citation>
    <scope>NUCLEOTIDE SEQUENCE [LARGE SCALE GENOMIC DNA]</scope>
    <source>
        <strain evidence="3 4">NBRC 107358</strain>
    </source>
</reference>
<dbReference type="PROSITE" id="PS51257">
    <property type="entry name" value="PROKAR_LIPOPROTEIN"/>
    <property type="match status" value="1"/>
</dbReference>
<keyword evidence="4" id="KW-1185">Reference proteome</keyword>
<dbReference type="Proteomes" id="UP000619293">
    <property type="component" value="Unassembled WGS sequence"/>
</dbReference>
<evidence type="ECO:0000256" key="1">
    <source>
        <dbReference type="SAM" id="MobiDB-lite"/>
    </source>
</evidence>
<name>A0A8J3JPN3_9ACTN</name>
<feature type="region of interest" description="Disordered" evidence="1">
    <location>
        <begin position="57"/>
        <end position="144"/>
    </location>
</feature>
<dbReference type="RefSeq" id="WP_191838454.1">
    <property type="nucleotide sequence ID" value="NZ_BAAALB010000005.1"/>
</dbReference>
<gene>
    <name evidence="3" type="ORF">Cch02nite_22160</name>
</gene>
<evidence type="ECO:0008006" key="5">
    <source>
        <dbReference type="Google" id="ProtNLM"/>
    </source>
</evidence>
<evidence type="ECO:0000256" key="2">
    <source>
        <dbReference type="SAM" id="SignalP"/>
    </source>
</evidence>
<feature type="compositionally biased region" description="Gly residues" evidence="1">
    <location>
        <begin position="128"/>
        <end position="139"/>
    </location>
</feature>
<evidence type="ECO:0000313" key="3">
    <source>
        <dbReference type="EMBL" id="GIF88772.1"/>
    </source>
</evidence>
<feature type="signal peptide" evidence="2">
    <location>
        <begin position="1"/>
        <end position="21"/>
    </location>
</feature>
<keyword evidence="2" id="KW-0732">Signal</keyword>
<proteinExistence type="predicted"/>
<feature type="chain" id="PRO_5038614231" description="PT repeat-containing protein" evidence="2">
    <location>
        <begin position="22"/>
        <end position="192"/>
    </location>
</feature>
<organism evidence="3 4">
    <name type="scientific">Catellatospora chokoriensis</name>
    <dbReference type="NCBI Taxonomy" id="310353"/>
    <lineage>
        <taxon>Bacteria</taxon>
        <taxon>Bacillati</taxon>
        <taxon>Actinomycetota</taxon>
        <taxon>Actinomycetes</taxon>
        <taxon>Micromonosporales</taxon>
        <taxon>Micromonosporaceae</taxon>
        <taxon>Catellatospora</taxon>
    </lineage>
</organism>
<feature type="compositionally biased region" description="Gly residues" evidence="1">
    <location>
        <begin position="91"/>
        <end position="103"/>
    </location>
</feature>
<evidence type="ECO:0000313" key="4">
    <source>
        <dbReference type="Proteomes" id="UP000619293"/>
    </source>
</evidence>
<comment type="caution">
    <text evidence="3">The sequence shown here is derived from an EMBL/GenBank/DDBJ whole genome shotgun (WGS) entry which is preliminary data.</text>
</comment>
<dbReference type="EMBL" id="BONG01000010">
    <property type="protein sequence ID" value="GIF88772.1"/>
    <property type="molecule type" value="Genomic_DNA"/>
</dbReference>
<sequence>MRQTRAALTAAVAIAVLGLAAACGSADDPAAGQAGSGNPANGFAAYAACLKEQGITLPEGFGQGQGRPSGMPTARPSGFPSGRPTARPSGQPGGGFGGPGGGMRAPEGVDAEKWQQAQQACASVRPSGGPGGGFGGNRGDNGANAAYRNCLAERGVEFTPGRQLATADPKVVAAMQACAVLRPSTAPSPAAS</sequence>
<accession>A0A8J3JPN3</accession>
<protein>
    <recommendedName>
        <fullName evidence="5">PT repeat-containing protein</fullName>
    </recommendedName>
</protein>